<organism evidence="3 4">
    <name type="scientific">Pelagovum pacificum</name>
    <dbReference type="NCBI Taxonomy" id="2588711"/>
    <lineage>
        <taxon>Bacteria</taxon>
        <taxon>Pseudomonadati</taxon>
        <taxon>Pseudomonadota</taxon>
        <taxon>Alphaproteobacteria</taxon>
        <taxon>Rhodobacterales</taxon>
        <taxon>Paracoccaceae</taxon>
        <taxon>Pelagovum</taxon>
    </lineage>
</organism>
<name>A0A5C5GC60_9RHOB</name>
<evidence type="ECO:0000256" key="1">
    <source>
        <dbReference type="SAM" id="SignalP"/>
    </source>
</evidence>
<dbReference type="OrthoDB" id="186379at2"/>
<reference evidence="3 4" key="1">
    <citation type="submission" date="2019-06" db="EMBL/GenBank/DDBJ databases">
        <title>Genome of new Rhodobacteraceae sp. SM1903.</title>
        <authorList>
            <person name="Ren X."/>
        </authorList>
    </citation>
    <scope>NUCLEOTIDE SEQUENCE [LARGE SCALE GENOMIC DNA]</scope>
    <source>
        <strain evidence="3 4">SM1903</strain>
    </source>
</reference>
<dbReference type="Gene3D" id="3.40.190.10">
    <property type="entry name" value="Periplasmic binding protein-like II"/>
    <property type="match status" value="2"/>
</dbReference>
<evidence type="ECO:0000259" key="2">
    <source>
        <dbReference type="Pfam" id="PF12849"/>
    </source>
</evidence>
<accession>A0A5C5GC60</accession>
<keyword evidence="4" id="KW-1185">Reference proteome</keyword>
<keyword evidence="1" id="KW-0732">Signal</keyword>
<proteinExistence type="predicted"/>
<feature type="domain" description="PBP" evidence="2">
    <location>
        <begin position="18"/>
        <end position="247"/>
    </location>
</feature>
<dbReference type="PANTHER" id="PTHR37945:SF1">
    <property type="entry name" value="EXTRACELLULAR TUNGSTATE BINDING PROTEIN"/>
    <property type="match status" value="1"/>
</dbReference>
<feature type="signal peptide" evidence="1">
    <location>
        <begin position="1"/>
        <end position="19"/>
    </location>
</feature>
<dbReference type="RefSeq" id="WP_140193060.1">
    <property type="nucleotide sequence ID" value="NZ_CP065915.1"/>
</dbReference>
<protein>
    <submittedName>
        <fullName evidence="3">Sulfate transporter</fullName>
    </submittedName>
</protein>
<evidence type="ECO:0000313" key="3">
    <source>
        <dbReference type="EMBL" id="TNY32382.1"/>
    </source>
</evidence>
<dbReference type="EMBL" id="VFFF01000001">
    <property type="protein sequence ID" value="TNY32382.1"/>
    <property type="molecule type" value="Genomic_DNA"/>
</dbReference>
<comment type="caution">
    <text evidence="3">The sequence shown here is derived from an EMBL/GenBank/DDBJ whole genome shotgun (WGS) entry which is preliminary data.</text>
</comment>
<dbReference type="InterPro" id="IPR052738">
    <property type="entry name" value="ABC-Tungstate_binding"/>
</dbReference>
<dbReference type="PANTHER" id="PTHR37945">
    <property type="entry name" value="EXTRACELLULAR TUNGSTATE BINDING PROTEIN"/>
    <property type="match status" value="1"/>
</dbReference>
<dbReference type="SUPFAM" id="SSF53850">
    <property type="entry name" value="Periplasmic binding protein-like II"/>
    <property type="match status" value="1"/>
</dbReference>
<dbReference type="Proteomes" id="UP000314011">
    <property type="component" value="Unassembled WGS sequence"/>
</dbReference>
<sequence length="269" mass="27672">MTKFPIALALLLLAAPATAQETGRLLIQSTTSTQNSGLYEAILPEFEQTTGIDAQVVAVGTGQALTNAQNCDGDLLFVHAKPAEEAFVAEGFGVARHDVMYNDFVLIGPSADPAGLGTADSAAAAFAAIADSGAAFASRGDDSGTHKAELALWSAAGVDPTGASGDWYLETGSGMGATLNIAVAEDAYALTDRATWISFANKGDATILFEGDEALFNQYGVIVVSPDHCPSANTAAAEAFEEWILGDAGQAAIAAFEVDGQQLFFPNAE</sequence>
<dbReference type="InterPro" id="IPR024370">
    <property type="entry name" value="PBP_domain"/>
</dbReference>
<gene>
    <name evidence="3" type="ORF">FHY64_03560</name>
</gene>
<dbReference type="AlphaFoldDB" id="A0A5C5GC60"/>
<evidence type="ECO:0000313" key="4">
    <source>
        <dbReference type="Proteomes" id="UP000314011"/>
    </source>
</evidence>
<dbReference type="Pfam" id="PF12849">
    <property type="entry name" value="PBP_like_2"/>
    <property type="match status" value="1"/>
</dbReference>
<feature type="chain" id="PRO_5023123302" evidence="1">
    <location>
        <begin position="20"/>
        <end position="269"/>
    </location>
</feature>